<accession>A0A1T5M5I6</accession>
<dbReference type="RefSeq" id="WP_079493964.1">
    <property type="nucleotide sequence ID" value="NZ_FUZT01000010.1"/>
</dbReference>
<keyword evidence="2" id="KW-1185">Reference proteome</keyword>
<gene>
    <name evidence="1" type="ORF">SAMN02194393_03920</name>
</gene>
<dbReference type="EMBL" id="FUZT01000010">
    <property type="protein sequence ID" value="SKC83486.1"/>
    <property type="molecule type" value="Genomic_DNA"/>
</dbReference>
<dbReference type="OrthoDB" id="2057137at2"/>
<protein>
    <submittedName>
        <fullName evidence="1">Uncharacterized protein</fullName>
    </submittedName>
</protein>
<organism evidence="1 2">
    <name type="scientific">Maledivibacter halophilus</name>
    <dbReference type="NCBI Taxonomy" id="36842"/>
    <lineage>
        <taxon>Bacteria</taxon>
        <taxon>Bacillati</taxon>
        <taxon>Bacillota</taxon>
        <taxon>Clostridia</taxon>
        <taxon>Peptostreptococcales</taxon>
        <taxon>Caminicellaceae</taxon>
        <taxon>Maledivibacter</taxon>
    </lineage>
</organism>
<evidence type="ECO:0000313" key="2">
    <source>
        <dbReference type="Proteomes" id="UP000190285"/>
    </source>
</evidence>
<sequence length="161" mass="18946">MRKYSYINSEASQHDMKLIQLGAKVEQINGKMCYVKFDIKGYELAYVYNINKKGKYFLERIKPYPLPMKEFTKESHVIDIIKIDLEQFKSAINSKNINSFVAISSELNKTIKQFEDLFLYYNVPKIETQIILGKISEIQKEIGHTKENSERIYFSKEPDNL</sequence>
<proteinExistence type="predicted"/>
<reference evidence="1 2" key="1">
    <citation type="submission" date="2017-02" db="EMBL/GenBank/DDBJ databases">
        <authorList>
            <person name="Peterson S.W."/>
        </authorList>
    </citation>
    <scope>NUCLEOTIDE SEQUENCE [LARGE SCALE GENOMIC DNA]</scope>
    <source>
        <strain evidence="1 2">M1</strain>
    </source>
</reference>
<name>A0A1T5M5I6_9FIRM</name>
<dbReference type="Proteomes" id="UP000190285">
    <property type="component" value="Unassembled WGS sequence"/>
</dbReference>
<dbReference type="STRING" id="36842.SAMN02194393_03920"/>
<dbReference type="AlphaFoldDB" id="A0A1T5M5I6"/>
<evidence type="ECO:0000313" key="1">
    <source>
        <dbReference type="EMBL" id="SKC83486.1"/>
    </source>
</evidence>